<name>A0A397ICN1_9GLOM</name>
<dbReference type="InterPro" id="IPR011990">
    <property type="entry name" value="TPR-like_helical_dom_sf"/>
</dbReference>
<dbReference type="Gene3D" id="1.25.40.10">
    <property type="entry name" value="Tetratricopeptide repeat domain"/>
    <property type="match status" value="1"/>
</dbReference>
<proteinExistence type="predicted"/>
<sequence>MENKYSNENETINIKEEEFRQYLKSTERGDSDAQLNLGYYKEKAFRWLLKSFEGGEKFGQNSVEYFYRNEISLVKKNNKNNAKMDIYMFKPK</sequence>
<dbReference type="EMBL" id="PQFF01000213">
    <property type="protein sequence ID" value="RHZ73621.1"/>
    <property type="molecule type" value="Genomic_DNA"/>
</dbReference>
<evidence type="ECO:0000313" key="1">
    <source>
        <dbReference type="EMBL" id="RHZ73621.1"/>
    </source>
</evidence>
<keyword evidence="2" id="KW-1185">Reference proteome</keyword>
<comment type="caution">
    <text evidence="1">The sequence shown here is derived from an EMBL/GenBank/DDBJ whole genome shotgun (WGS) entry which is preliminary data.</text>
</comment>
<dbReference type="OrthoDB" id="509488at2759"/>
<dbReference type="SUPFAM" id="SSF81901">
    <property type="entry name" value="HCP-like"/>
    <property type="match status" value="1"/>
</dbReference>
<evidence type="ECO:0000313" key="2">
    <source>
        <dbReference type="Proteomes" id="UP000266861"/>
    </source>
</evidence>
<accession>A0A397ICN1</accession>
<dbReference type="AlphaFoldDB" id="A0A397ICN1"/>
<reference evidence="1 2" key="1">
    <citation type="submission" date="2018-08" db="EMBL/GenBank/DDBJ databases">
        <title>Genome and evolution of the arbuscular mycorrhizal fungus Diversispora epigaea (formerly Glomus versiforme) and its bacterial endosymbionts.</title>
        <authorList>
            <person name="Sun X."/>
            <person name="Fei Z."/>
            <person name="Harrison M."/>
        </authorList>
    </citation>
    <scope>NUCLEOTIDE SEQUENCE [LARGE SCALE GENOMIC DNA]</scope>
    <source>
        <strain evidence="1 2">IT104</strain>
    </source>
</reference>
<dbReference type="Proteomes" id="UP000266861">
    <property type="component" value="Unassembled WGS sequence"/>
</dbReference>
<protein>
    <submittedName>
        <fullName evidence="1">Uncharacterized protein</fullName>
    </submittedName>
</protein>
<gene>
    <name evidence="1" type="ORF">Glove_230g196</name>
</gene>
<organism evidence="1 2">
    <name type="scientific">Diversispora epigaea</name>
    <dbReference type="NCBI Taxonomy" id="1348612"/>
    <lineage>
        <taxon>Eukaryota</taxon>
        <taxon>Fungi</taxon>
        <taxon>Fungi incertae sedis</taxon>
        <taxon>Mucoromycota</taxon>
        <taxon>Glomeromycotina</taxon>
        <taxon>Glomeromycetes</taxon>
        <taxon>Diversisporales</taxon>
        <taxon>Diversisporaceae</taxon>
        <taxon>Diversispora</taxon>
    </lineage>
</organism>